<keyword evidence="2" id="KW-0804">Transcription</keyword>
<keyword evidence="5" id="KW-1185">Reference proteome</keyword>
<dbReference type="EMBL" id="JBDFQZ010000012">
    <property type="protein sequence ID" value="KAK9671492.1"/>
    <property type="molecule type" value="Genomic_DNA"/>
</dbReference>
<name>A0AAW1H2W7_SAPOF</name>
<sequence length="386" mass="44418">MMGKAQQFRILFPFTNKFDLCNHCHGITPYIKAAFDYSTGVSGTRFFSKLVERVSEDVEGIARAQTTEEVLRNWGCDDTQVTEIFQRHPSLRNAMATKLESKLKLLSKLGVTSSDLVKMIHSRPRIINCRLNQNFDERLDHLRSLFGSKELLIRAIVRNPSLLVYKFREEVEPVFELYEKMGVSRHDLISMLLLRPTLIPRTKMCKEKLEYIQRTGINKESKMFKYVVTIIGVSCVETIREKIANIEKFGISEDEVLQFFGRSPLLLTLSVDKVQRNMTFVVGMMKLPASTVLRYPFLVCANLENTLKPRVLLARQIQDMGLEPQIMGPALFRALRMTEKRFLNAFVGCHEKDVKEQLMSYYKASKGIKRLAAASKKHPYTVGFPF</sequence>
<keyword evidence="3" id="KW-0809">Transit peptide</keyword>
<keyword evidence="2" id="KW-0806">Transcription termination</keyword>
<evidence type="ECO:0000256" key="2">
    <source>
        <dbReference type="ARBA" id="ARBA00022472"/>
    </source>
</evidence>
<dbReference type="SMART" id="SM00733">
    <property type="entry name" value="Mterf"/>
    <property type="match status" value="6"/>
</dbReference>
<dbReference type="PANTHER" id="PTHR13068">
    <property type="entry name" value="CGI-12 PROTEIN-RELATED"/>
    <property type="match status" value="1"/>
</dbReference>
<evidence type="ECO:0000313" key="5">
    <source>
        <dbReference type="Proteomes" id="UP001443914"/>
    </source>
</evidence>
<dbReference type="EMBL" id="JBDFQZ010000012">
    <property type="protein sequence ID" value="KAK9671493.1"/>
    <property type="molecule type" value="Genomic_DNA"/>
</dbReference>
<dbReference type="Proteomes" id="UP001443914">
    <property type="component" value="Unassembled WGS sequence"/>
</dbReference>
<dbReference type="GO" id="GO:0003676">
    <property type="term" value="F:nucleic acid binding"/>
    <property type="evidence" value="ECO:0007669"/>
    <property type="project" value="InterPro"/>
</dbReference>
<dbReference type="AlphaFoldDB" id="A0AAW1H2W7"/>
<dbReference type="Gene3D" id="1.25.70.10">
    <property type="entry name" value="Transcription termination factor 3, mitochondrial"/>
    <property type="match status" value="1"/>
</dbReference>
<reference evidence="4 5" key="1">
    <citation type="submission" date="2024-03" db="EMBL/GenBank/DDBJ databases">
        <title>WGS assembly of Saponaria officinalis var. Norfolk2.</title>
        <authorList>
            <person name="Jenkins J."/>
            <person name="Shu S."/>
            <person name="Grimwood J."/>
            <person name="Barry K."/>
            <person name="Goodstein D."/>
            <person name="Schmutz J."/>
            <person name="Leebens-Mack J."/>
            <person name="Osbourn A."/>
        </authorList>
    </citation>
    <scope>NUCLEOTIDE SEQUENCE [LARGE SCALE GENOMIC DNA]</scope>
    <source>
        <strain evidence="5">cv. Norfolk2</strain>
        <strain evidence="4">JIC</strain>
        <tissue evidence="4">Leaf</tissue>
    </source>
</reference>
<dbReference type="PANTHER" id="PTHR13068:SF223">
    <property type="entry name" value="MITOCHONDRIAL TRANSCRIPTION TERMINATION FACTOR FAMILY PROTEIN"/>
    <property type="match status" value="1"/>
</dbReference>
<proteinExistence type="inferred from homology"/>
<organism evidence="4 5">
    <name type="scientific">Saponaria officinalis</name>
    <name type="common">Common soapwort</name>
    <name type="synonym">Lychnis saponaria</name>
    <dbReference type="NCBI Taxonomy" id="3572"/>
    <lineage>
        <taxon>Eukaryota</taxon>
        <taxon>Viridiplantae</taxon>
        <taxon>Streptophyta</taxon>
        <taxon>Embryophyta</taxon>
        <taxon>Tracheophyta</taxon>
        <taxon>Spermatophyta</taxon>
        <taxon>Magnoliopsida</taxon>
        <taxon>eudicotyledons</taxon>
        <taxon>Gunneridae</taxon>
        <taxon>Pentapetalae</taxon>
        <taxon>Caryophyllales</taxon>
        <taxon>Caryophyllaceae</taxon>
        <taxon>Caryophylleae</taxon>
        <taxon>Saponaria</taxon>
    </lineage>
</organism>
<comment type="caution">
    <text evidence="4">The sequence shown here is derived from an EMBL/GenBank/DDBJ whole genome shotgun (WGS) entry which is preliminary data.</text>
</comment>
<comment type="similarity">
    <text evidence="1">Belongs to the mTERF family.</text>
</comment>
<keyword evidence="2" id="KW-0805">Transcription regulation</keyword>
<dbReference type="InterPro" id="IPR003690">
    <property type="entry name" value="MTERF"/>
</dbReference>
<dbReference type="Pfam" id="PF02536">
    <property type="entry name" value="mTERF"/>
    <property type="match status" value="1"/>
</dbReference>
<evidence type="ECO:0000256" key="1">
    <source>
        <dbReference type="ARBA" id="ARBA00007692"/>
    </source>
</evidence>
<dbReference type="InterPro" id="IPR038538">
    <property type="entry name" value="MTERF_sf"/>
</dbReference>
<evidence type="ECO:0000313" key="4">
    <source>
        <dbReference type="EMBL" id="KAK9671492.1"/>
    </source>
</evidence>
<gene>
    <name evidence="4" type="ORF">RND81_12G033500</name>
</gene>
<protein>
    <submittedName>
        <fullName evidence="4">Uncharacterized protein</fullName>
    </submittedName>
</protein>
<dbReference type="GO" id="GO:0006353">
    <property type="term" value="P:DNA-templated transcription termination"/>
    <property type="evidence" value="ECO:0007669"/>
    <property type="project" value="UniProtKB-KW"/>
</dbReference>
<accession>A0AAW1H2W7</accession>
<dbReference type="FunFam" id="1.25.70.10:FF:000026">
    <property type="entry name" value="Mitochondrial transcription termination factor family protein"/>
    <property type="match status" value="1"/>
</dbReference>
<evidence type="ECO:0000256" key="3">
    <source>
        <dbReference type="ARBA" id="ARBA00022946"/>
    </source>
</evidence>